<keyword evidence="2" id="KW-1185">Reference proteome</keyword>
<reference evidence="2" key="1">
    <citation type="journal article" date="2019" name="Int. J. Syst. Evol. Microbiol.">
        <title>The Global Catalogue of Microorganisms (GCM) 10K type strain sequencing project: providing services to taxonomists for standard genome sequencing and annotation.</title>
        <authorList>
            <consortium name="The Broad Institute Genomics Platform"/>
            <consortium name="The Broad Institute Genome Sequencing Center for Infectious Disease"/>
            <person name="Wu L."/>
            <person name="Ma J."/>
        </authorList>
    </citation>
    <scope>NUCLEOTIDE SEQUENCE [LARGE SCALE GENOMIC DNA]</scope>
    <source>
        <strain evidence="2">CCUG 55608</strain>
    </source>
</reference>
<accession>A0ABW3QD80</accession>
<gene>
    <name evidence="1" type="ORF">ACFQ4C_17925</name>
</gene>
<protein>
    <submittedName>
        <fullName evidence="1">Uncharacterized protein</fullName>
    </submittedName>
</protein>
<name>A0ABW3QD80_9BACT</name>
<sequence>MAIQVKMVAEYAKQQLEVDGIMMVTIEREIDVICFGGCDIGVNLQTKIAAVHKLMLETNEECQQLGLPEPWPGISKIVHPIKTFPSTSQSDESIETHS</sequence>
<organism evidence="1 2">
    <name type="scientific">Larkinella insperata</name>
    <dbReference type="NCBI Taxonomy" id="332158"/>
    <lineage>
        <taxon>Bacteria</taxon>
        <taxon>Pseudomonadati</taxon>
        <taxon>Bacteroidota</taxon>
        <taxon>Cytophagia</taxon>
        <taxon>Cytophagales</taxon>
        <taxon>Spirosomataceae</taxon>
        <taxon>Larkinella</taxon>
    </lineage>
</organism>
<evidence type="ECO:0000313" key="2">
    <source>
        <dbReference type="Proteomes" id="UP001597116"/>
    </source>
</evidence>
<dbReference type="EMBL" id="JBHTLP010000011">
    <property type="protein sequence ID" value="MFD1143010.1"/>
    <property type="molecule type" value="Genomic_DNA"/>
</dbReference>
<dbReference type="RefSeq" id="WP_265990834.1">
    <property type="nucleotide sequence ID" value="NZ_CP110973.1"/>
</dbReference>
<comment type="caution">
    <text evidence="1">The sequence shown here is derived from an EMBL/GenBank/DDBJ whole genome shotgun (WGS) entry which is preliminary data.</text>
</comment>
<proteinExistence type="predicted"/>
<dbReference type="Proteomes" id="UP001597116">
    <property type="component" value="Unassembled WGS sequence"/>
</dbReference>
<evidence type="ECO:0000313" key="1">
    <source>
        <dbReference type="EMBL" id="MFD1143010.1"/>
    </source>
</evidence>